<feature type="transmembrane region" description="Helical" evidence="2">
    <location>
        <begin position="143"/>
        <end position="164"/>
    </location>
</feature>
<reference evidence="3 4" key="2">
    <citation type="journal article" date="2015" name="Stand. Genomic Sci.">
        <title>Draft genome sequence of marine-derived Streptomyces sp. TP-A0598, a producer of anti-MRSA antibiotic lydicamycins.</title>
        <authorList>
            <person name="Komaki H."/>
            <person name="Ichikawa N."/>
            <person name="Hosoyama A."/>
            <person name="Fujita N."/>
            <person name="Igarashi Y."/>
        </authorList>
    </citation>
    <scope>NUCLEOTIDE SEQUENCE [LARGE SCALE GENOMIC DNA]</scope>
    <source>
        <strain evidence="3 4">NBRC 110027</strain>
    </source>
</reference>
<protein>
    <submittedName>
        <fullName evidence="3">Integral membrane protein</fullName>
    </submittedName>
</protein>
<dbReference type="AlphaFoldDB" id="A0A0N7YLI3"/>
<name>A0A0N7YLI3_9ACTN</name>
<accession>A0A0N7YLI3</accession>
<feature type="transmembrane region" description="Helical" evidence="2">
    <location>
        <begin position="105"/>
        <end position="131"/>
    </location>
</feature>
<evidence type="ECO:0000256" key="2">
    <source>
        <dbReference type="SAM" id="Phobius"/>
    </source>
</evidence>
<keyword evidence="2" id="KW-1133">Transmembrane helix</keyword>
<comment type="caution">
    <text evidence="3">The sequence shown here is derived from an EMBL/GenBank/DDBJ whole genome shotgun (WGS) entry which is preliminary data.</text>
</comment>
<feature type="transmembrane region" description="Helical" evidence="2">
    <location>
        <begin position="66"/>
        <end position="85"/>
    </location>
</feature>
<sequence>MEPMDKDRRVPERDEPGEGCLTTAVRLPIRIVVLVLVVPVRLVWDAFAALGRAVHRTALRPLGRGLAWLWHTLVVIPVAWTWRTLVVAPLGWFRRSVLTPVGRGIAWLVRGLGVGLLWLGKALFVWPWVALWRYVLAPVGRGVAVVVAWLVRYLVVVPARWLYASVLTPLGRGITWLVRGLGTVLATLVRWILVVPLVALWRYVLRPAGRALAAVVTVVVREVGAAFGHCWRVAGIISRAIGRFLGTVLRWLFVEPVRWVYRTVLTPLGHGIRNGIWRPARQALRTARETVRQTRRELRRALFGAPREPQPAAAVPPRREPGAPGTRTLGSSTTALTKD</sequence>
<evidence type="ECO:0000313" key="4">
    <source>
        <dbReference type="Proteomes" id="UP000048965"/>
    </source>
</evidence>
<evidence type="ECO:0000313" key="3">
    <source>
        <dbReference type="EMBL" id="GAO08891.1"/>
    </source>
</evidence>
<keyword evidence="2" id="KW-0812">Transmembrane</keyword>
<feature type="region of interest" description="Disordered" evidence="1">
    <location>
        <begin position="303"/>
        <end position="339"/>
    </location>
</feature>
<gene>
    <name evidence="3" type="ORF">TPA0598_04_05270</name>
</gene>
<dbReference type="OrthoDB" id="4538058at2"/>
<dbReference type="EMBL" id="BBNO01000004">
    <property type="protein sequence ID" value="GAO08891.1"/>
    <property type="molecule type" value="Genomic_DNA"/>
</dbReference>
<proteinExistence type="predicted"/>
<dbReference type="Proteomes" id="UP000048965">
    <property type="component" value="Unassembled WGS sequence"/>
</dbReference>
<reference evidence="4" key="1">
    <citation type="submission" date="2014-09" db="EMBL/GenBank/DDBJ databases">
        <title>Whole genome shotgun sequence of Streptomyces sp. NBRC 110027.</title>
        <authorList>
            <person name="Komaki H."/>
            <person name="Ichikawa N."/>
            <person name="Katano-Makiyama Y."/>
            <person name="Hosoyama A."/>
            <person name="Hashimoto M."/>
            <person name="Uohara A."/>
            <person name="Kitahashi Y."/>
            <person name="Ohji S."/>
            <person name="Kimura A."/>
            <person name="Yamazoe A."/>
            <person name="Igarashi Y."/>
            <person name="Fujita N."/>
        </authorList>
    </citation>
    <scope>NUCLEOTIDE SEQUENCE [LARGE SCALE GENOMIC DNA]</scope>
    <source>
        <strain evidence="4">NBRC 110027</strain>
    </source>
</reference>
<feature type="transmembrane region" description="Helical" evidence="2">
    <location>
        <begin position="176"/>
        <end position="201"/>
    </location>
</feature>
<evidence type="ECO:0000256" key="1">
    <source>
        <dbReference type="SAM" id="MobiDB-lite"/>
    </source>
</evidence>
<keyword evidence="2" id="KW-0472">Membrane</keyword>
<dbReference type="RefSeq" id="WP_078885800.1">
    <property type="nucleotide sequence ID" value="NZ_BBNO01000004.1"/>
</dbReference>
<feature type="compositionally biased region" description="Polar residues" evidence="1">
    <location>
        <begin position="328"/>
        <end position="339"/>
    </location>
</feature>
<organism evidence="3 4">
    <name type="scientific">Streptomyces lydicamycinicus</name>
    <dbReference type="NCBI Taxonomy" id="1546107"/>
    <lineage>
        <taxon>Bacteria</taxon>
        <taxon>Bacillati</taxon>
        <taxon>Actinomycetota</taxon>
        <taxon>Actinomycetes</taxon>
        <taxon>Kitasatosporales</taxon>
        <taxon>Streptomycetaceae</taxon>
        <taxon>Streptomyces</taxon>
    </lineage>
</organism>
<keyword evidence="4" id="KW-1185">Reference proteome</keyword>